<dbReference type="EMBL" id="CP011454">
    <property type="protein sequence ID" value="AMW03697.1"/>
    <property type="molecule type" value="Genomic_DNA"/>
</dbReference>
<evidence type="ECO:0000313" key="1">
    <source>
        <dbReference type="EMBL" id="AMW03697.1"/>
    </source>
</evidence>
<protein>
    <recommendedName>
        <fullName evidence="3">Proteinase inhibitor I42 chagasin domain-containing protein</fullName>
    </recommendedName>
</protein>
<dbReference type="KEGG" id="gph:GEMMAAP_00245"/>
<reference evidence="1 2" key="2">
    <citation type="journal article" date="2016" name="Environ. Microbiol. Rep.">
        <title>Metagenomic evidence for the presence of phototrophic Gemmatimonadetes bacteria in diverse environments.</title>
        <authorList>
            <person name="Zeng Y."/>
            <person name="Baumbach J."/>
            <person name="Barbosa E.G."/>
            <person name="Azevedo V."/>
            <person name="Zhang C."/>
            <person name="Koblizek M."/>
        </authorList>
    </citation>
    <scope>NUCLEOTIDE SEQUENCE [LARGE SCALE GENOMIC DNA]</scope>
    <source>
        <strain evidence="1 2">AP64</strain>
    </source>
</reference>
<evidence type="ECO:0000313" key="2">
    <source>
        <dbReference type="Proteomes" id="UP000076404"/>
    </source>
</evidence>
<dbReference type="STRING" id="1379270.GEMMAAP_00245"/>
<organism evidence="1 2">
    <name type="scientific">Gemmatimonas phototrophica</name>
    <dbReference type="NCBI Taxonomy" id="1379270"/>
    <lineage>
        <taxon>Bacteria</taxon>
        <taxon>Pseudomonadati</taxon>
        <taxon>Gemmatimonadota</taxon>
        <taxon>Gemmatimonadia</taxon>
        <taxon>Gemmatimonadales</taxon>
        <taxon>Gemmatimonadaceae</taxon>
        <taxon>Gemmatimonas</taxon>
    </lineage>
</organism>
<dbReference type="AlphaFoldDB" id="A0A143BFB3"/>
<gene>
    <name evidence="1" type="ORF">GEMMAAP_00245</name>
</gene>
<dbReference type="Proteomes" id="UP000076404">
    <property type="component" value="Chromosome"/>
</dbReference>
<accession>A0A143BFB3</accession>
<sequence length="133" mass="14345">MGGVLLASVAVMAATPWSPRAVVQVTVNARCAGPNNTEITVSPWNVRLQQGDEIEWVIAANANSNDITVTPKETSDWPFATRGPFNAAKGRPARVNGMRQNGRGTYKYNIQLVCQSGNNPPDEVLIDPDIIVD</sequence>
<evidence type="ECO:0008006" key="3">
    <source>
        <dbReference type="Google" id="ProtNLM"/>
    </source>
</evidence>
<keyword evidence="2" id="KW-1185">Reference proteome</keyword>
<proteinExistence type="predicted"/>
<name>A0A143BFB3_9BACT</name>
<reference evidence="1 2" key="1">
    <citation type="journal article" date="2014" name="Proc. Natl. Acad. Sci. U.S.A.">
        <title>Functional type 2 photosynthetic reaction centers found in the rare bacterial phylum Gemmatimonadetes.</title>
        <authorList>
            <person name="Zeng Y."/>
            <person name="Feng F."/>
            <person name="Medova H."/>
            <person name="Dean J."/>
            <person name="Koblizek M."/>
        </authorList>
    </citation>
    <scope>NUCLEOTIDE SEQUENCE [LARGE SCALE GENOMIC DNA]</scope>
    <source>
        <strain evidence="1 2">AP64</strain>
    </source>
</reference>